<comment type="caution">
    <text evidence="1">The sequence shown here is derived from an EMBL/GenBank/DDBJ whole genome shotgun (WGS) entry which is preliminary data.</text>
</comment>
<organism evidence="1 2">
    <name type="scientific">Leptosia nina</name>
    <dbReference type="NCBI Taxonomy" id="320188"/>
    <lineage>
        <taxon>Eukaryota</taxon>
        <taxon>Metazoa</taxon>
        <taxon>Ecdysozoa</taxon>
        <taxon>Arthropoda</taxon>
        <taxon>Hexapoda</taxon>
        <taxon>Insecta</taxon>
        <taxon>Pterygota</taxon>
        <taxon>Neoptera</taxon>
        <taxon>Endopterygota</taxon>
        <taxon>Lepidoptera</taxon>
        <taxon>Glossata</taxon>
        <taxon>Ditrysia</taxon>
        <taxon>Papilionoidea</taxon>
        <taxon>Pieridae</taxon>
        <taxon>Pierinae</taxon>
        <taxon>Leptosia</taxon>
    </lineage>
</organism>
<sequence length="229" mass="25717">MTKPKRKSGGNGYSKIVRAPAYTFGHITPVNFQKSLLTPKAPVLDISGHSKKGPYRIRHGVVSPRLEPISDKGKAPGPDRYAPKTQVAYKRPPAYTMRPAAKPPYQAWDMWTPPPNMYCPTMPFKKPPAYTLGCAARELTTQYQPGPGEHDPNFNFVKRTKPAYSFGEPFKREKAEKTPSPNTYCEKKFMYSKRTNPAPSFGIRHSPYLGKQEEMLKPSNLSIVISGEE</sequence>
<dbReference type="InterPro" id="IPR010736">
    <property type="entry name" value="SHIPPO-rpt"/>
</dbReference>
<gene>
    <name evidence="1" type="ORF">LNINA_LOCUS205</name>
</gene>
<evidence type="ECO:0000313" key="2">
    <source>
        <dbReference type="Proteomes" id="UP001497472"/>
    </source>
</evidence>
<accession>A0AAV1ISN4</accession>
<dbReference type="Proteomes" id="UP001497472">
    <property type="component" value="Unassembled WGS sequence"/>
</dbReference>
<name>A0AAV1ISN4_9NEOP</name>
<dbReference type="EMBL" id="CAVLEF010000001">
    <property type="protein sequence ID" value="CAK1540129.1"/>
    <property type="molecule type" value="Genomic_DNA"/>
</dbReference>
<proteinExistence type="predicted"/>
<evidence type="ECO:0000313" key="1">
    <source>
        <dbReference type="EMBL" id="CAK1540129.1"/>
    </source>
</evidence>
<dbReference type="Pfam" id="PF07004">
    <property type="entry name" value="SHIPPO-rpt"/>
    <property type="match status" value="3"/>
</dbReference>
<keyword evidence="2" id="KW-1185">Reference proteome</keyword>
<dbReference type="AlphaFoldDB" id="A0AAV1ISN4"/>
<protein>
    <submittedName>
        <fullName evidence="1">Uncharacterized protein</fullName>
    </submittedName>
</protein>
<reference evidence="1 2" key="1">
    <citation type="submission" date="2023-11" db="EMBL/GenBank/DDBJ databases">
        <authorList>
            <person name="Okamura Y."/>
        </authorList>
    </citation>
    <scope>NUCLEOTIDE SEQUENCE [LARGE SCALE GENOMIC DNA]</scope>
</reference>